<evidence type="ECO:0000313" key="2">
    <source>
        <dbReference type="Proteomes" id="UP000187429"/>
    </source>
</evidence>
<sequence>MAALSQRTYNWRKIRTWNKGIYSQSQECKSCKARKEITPHIYFGCKRVNDLWKKIYNFICLNSIDNGIASRFTTEVIFNFLQPMEKKFPKVDILYGLVIWNIYRARVETALSGIKIPGEGLFNRWKYELQQKITMDFKHTKKRESWIAIRTKWFSIEPGGKLVFSDS</sequence>
<accession>A0A1R1YSM4</accession>
<evidence type="ECO:0000313" key="1">
    <source>
        <dbReference type="EMBL" id="OMJ29870.1"/>
    </source>
</evidence>
<gene>
    <name evidence="1" type="ORF">AYI69_g606</name>
</gene>
<proteinExistence type="predicted"/>
<dbReference type="OrthoDB" id="5522521at2759"/>
<evidence type="ECO:0008006" key="3">
    <source>
        <dbReference type="Google" id="ProtNLM"/>
    </source>
</evidence>
<keyword evidence="2" id="KW-1185">Reference proteome</keyword>
<comment type="caution">
    <text evidence="1">The sequence shown here is derived from an EMBL/GenBank/DDBJ whole genome shotgun (WGS) entry which is preliminary data.</text>
</comment>
<dbReference type="EMBL" id="LSSM01000154">
    <property type="protein sequence ID" value="OMJ29870.1"/>
    <property type="molecule type" value="Genomic_DNA"/>
</dbReference>
<reference evidence="2" key="1">
    <citation type="submission" date="2017-01" db="EMBL/GenBank/DDBJ databases">
        <authorList>
            <person name="Wang Y."/>
            <person name="White M."/>
            <person name="Kvist S."/>
            <person name="Moncalvo J.-M."/>
        </authorList>
    </citation>
    <scope>NUCLEOTIDE SEQUENCE [LARGE SCALE GENOMIC DNA]</scope>
    <source>
        <strain evidence="2">ID-206-W2</strain>
    </source>
</reference>
<protein>
    <recommendedName>
        <fullName evidence="3">Reverse transcriptase zinc-binding domain-containing protein</fullName>
    </recommendedName>
</protein>
<organism evidence="1 2">
    <name type="scientific">Smittium culicis</name>
    <dbReference type="NCBI Taxonomy" id="133412"/>
    <lineage>
        <taxon>Eukaryota</taxon>
        <taxon>Fungi</taxon>
        <taxon>Fungi incertae sedis</taxon>
        <taxon>Zoopagomycota</taxon>
        <taxon>Kickxellomycotina</taxon>
        <taxon>Harpellomycetes</taxon>
        <taxon>Harpellales</taxon>
        <taxon>Legeriomycetaceae</taxon>
        <taxon>Smittium</taxon>
    </lineage>
</organism>
<name>A0A1R1YSM4_9FUNG</name>
<dbReference type="Proteomes" id="UP000187429">
    <property type="component" value="Unassembled WGS sequence"/>
</dbReference>
<dbReference type="AlphaFoldDB" id="A0A1R1YSM4"/>